<dbReference type="EC" id="2.1.1.107" evidence="1"/>
<dbReference type="PROSITE" id="PS00840">
    <property type="entry name" value="SUMT_2"/>
    <property type="match status" value="1"/>
</dbReference>
<dbReference type="InterPro" id="IPR000878">
    <property type="entry name" value="4pyrrol_Mease"/>
</dbReference>
<feature type="domain" description="Tetrapyrrole methylase" evidence="7">
    <location>
        <begin position="7"/>
        <end position="213"/>
    </location>
</feature>
<keyword evidence="3 6" id="KW-0808">Transferase</keyword>
<evidence type="ECO:0000256" key="6">
    <source>
        <dbReference type="RuleBase" id="RU003960"/>
    </source>
</evidence>
<dbReference type="Gene3D" id="3.40.1010.10">
    <property type="entry name" value="Cobalt-precorrin-4 Transmethylase, Domain 1"/>
    <property type="match status" value="1"/>
</dbReference>
<gene>
    <name evidence="8" type="primary">cobA</name>
    <name evidence="8" type="ORF">DP116_27115</name>
</gene>
<organism evidence="8 9">
    <name type="scientific">Brasilonema bromeliae SPC951</name>
    <dbReference type="NCBI Taxonomy" id="385972"/>
    <lineage>
        <taxon>Bacteria</taxon>
        <taxon>Bacillati</taxon>
        <taxon>Cyanobacteriota</taxon>
        <taxon>Cyanophyceae</taxon>
        <taxon>Nostocales</taxon>
        <taxon>Scytonemataceae</taxon>
        <taxon>Brasilonema</taxon>
        <taxon>Bromeliae group (in: Brasilonema)</taxon>
    </lineage>
</organism>
<dbReference type="PROSITE" id="PS00839">
    <property type="entry name" value="SUMT_1"/>
    <property type="match status" value="1"/>
</dbReference>
<dbReference type="PANTHER" id="PTHR45790:SF3">
    <property type="entry name" value="S-ADENOSYL-L-METHIONINE-DEPENDENT UROPORPHYRINOGEN III METHYLTRANSFERASE, CHLOROPLASTIC"/>
    <property type="match status" value="1"/>
</dbReference>
<evidence type="ECO:0000256" key="2">
    <source>
        <dbReference type="ARBA" id="ARBA00022603"/>
    </source>
</evidence>
<proteinExistence type="inferred from homology"/>
<dbReference type="Gene3D" id="3.30.950.10">
    <property type="entry name" value="Methyltransferase, Cobalt-precorrin-4 Transmethylase, Domain 2"/>
    <property type="match status" value="1"/>
</dbReference>
<dbReference type="SUPFAM" id="SSF53790">
    <property type="entry name" value="Tetrapyrrole methylase"/>
    <property type="match status" value="1"/>
</dbReference>
<keyword evidence="9" id="KW-1185">Reference proteome</keyword>
<dbReference type="PANTHER" id="PTHR45790">
    <property type="entry name" value="SIROHEME SYNTHASE-RELATED"/>
    <property type="match status" value="1"/>
</dbReference>
<evidence type="ECO:0000256" key="1">
    <source>
        <dbReference type="ARBA" id="ARBA00012162"/>
    </source>
</evidence>
<dbReference type="InterPro" id="IPR003043">
    <property type="entry name" value="Uropor_MeTrfase_CS"/>
</dbReference>
<evidence type="ECO:0000259" key="7">
    <source>
        <dbReference type="Pfam" id="PF00590"/>
    </source>
</evidence>
<dbReference type="CDD" id="cd11642">
    <property type="entry name" value="SUMT"/>
    <property type="match status" value="1"/>
</dbReference>
<sequence>MAEQRGKVYIVGAGPGDIGYLTLKAYKLLSSAEVLVYDALVDAELLQCVPSDCLKLNVGKRGGQPSTPQAEINELLVKYCQHRKQVIRLKSGDPFIFGRCSSEIEALKAAGCEFEVIPGISSAIAAPLLAGIPLTDPVMSRCFAVFTAHDPDALDWEALSRLETLVILMGGQHLAEILHRLVRQGRSRLTPIAIIRWAGTPQQTIWTGTLENILEQTSGVSLSPAVIVIGEVVGLRGYLQPEKISLENSSVADTWHT</sequence>
<dbReference type="InterPro" id="IPR035996">
    <property type="entry name" value="4pyrrol_Methylase_sf"/>
</dbReference>
<dbReference type="Proteomes" id="UP000718564">
    <property type="component" value="Unassembled WGS sequence"/>
</dbReference>
<dbReference type="GO" id="GO:0004851">
    <property type="term" value="F:uroporphyrin-III C-methyltransferase activity"/>
    <property type="evidence" value="ECO:0007669"/>
    <property type="project" value="UniProtKB-EC"/>
</dbReference>
<evidence type="ECO:0000256" key="4">
    <source>
        <dbReference type="ARBA" id="ARBA00022691"/>
    </source>
</evidence>
<keyword evidence="4" id="KW-0949">S-adenosyl-L-methionine</keyword>
<evidence type="ECO:0000313" key="9">
    <source>
        <dbReference type="Proteomes" id="UP000718564"/>
    </source>
</evidence>
<keyword evidence="2 6" id="KW-0489">Methyltransferase</keyword>
<evidence type="ECO:0000256" key="5">
    <source>
        <dbReference type="ARBA" id="ARBA00023244"/>
    </source>
</evidence>
<dbReference type="NCBIfam" id="NF004790">
    <property type="entry name" value="PRK06136.1"/>
    <property type="match status" value="1"/>
</dbReference>
<dbReference type="InterPro" id="IPR014777">
    <property type="entry name" value="4pyrrole_Mease_sub1"/>
</dbReference>
<dbReference type="InterPro" id="IPR050161">
    <property type="entry name" value="Siro_Cobalamin_biosynth"/>
</dbReference>
<comment type="caution">
    <text evidence="8">The sequence shown here is derived from an EMBL/GenBank/DDBJ whole genome shotgun (WGS) entry which is preliminary data.</text>
</comment>
<dbReference type="GO" id="GO:0032259">
    <property type="term" value="P:methylation"/>
    <property type="evidence" value="ECO:0007669"/>
    <property type="project" value="UniProtKB-KW"/>
</dbReference>
<comment type="similarity">
    <text evidence="6">Belongs to the precorrin methyltransferase family.</text>
</comment>
<reference evidence="8 9" key="1">
    <citation type="submission" date="2018-06" db="EMBL/GenBank/DDBJ databases">
        <title>Comparative genomics of Brasilonema spp. strains.</title>
        <authorList>
            <person name="Alvarenga D.O."/>
            <person name="Fiore M.F."/>
            <person name="Varani A.M."/>
        </authorList>
    </citation>
    <scope>NUCLEOTIDE SEQUENCE [LARGE SCALE GENOMIC DNA]</scope>
    <source>
        <strain evidence="8 9">SPC951</strain>
    </source>
</reference>
<evidence type="ECO:0000256" key="3">
    <source>
        <dbReference type="ARBA" id="ARBA00022679"/>
    </source>
</evidence>
<keyword evidence="5" id="KW-0627">Porphyrin biosynthesis</keyword>
<protein>
    <recommendedName>
        <fullName evidence="1">uroporphyrinogen-III C-methyltransferase</fullName>
        <ecNumber evidence="1">2.1.1.107</ecNumber>
    </recommendedName>
</protein>
<name>A0ABX1PEH5_9CYAN</name>
<dbReference type="InterPro" id="IPR006366">
    <property type="entry name" value="CobA/CysG_C"/>
</dbReference>
<dbReference type="InterPro" id="IPR014776">
    <property type="entry name" value="4pyrrole_Mease_sub2"/>
</dbReference>
<dbReference type="NCBIfam" id="TIGR01469">
    <property type="entry name" value="cobA_cysG_Cterm"/>
    <property type="match status" value="1"/>
</dbReference>
<dbReference type="EMBL" id="QMEB01000340">
    <property type="protein sequence ID" value="NMG22899.1"/>
    <property type="molecule type" value="Genomic_DNA"/>
</dbReference>
<dbReference type="Pfam" id="PF00590">
    <property type="entry name" value="TP_methylase"/>
    <property type="match status" value="1"/>
</dbReference>
<evidence type="ECO:0000313" key="8">
    <source>
        <dbReference type="EMBL" id="NMG22899.1"/>
    </source>
</evidence>
<accession>A0ABX1PEH5</accession>